<keyword evidence="6 9" id="KW-0472">Membrane</keyword>
<keyword evidence="8" id="KW-0807">Transducer</keyword>
<comment type="caution">
    <text evidence="12">The sequence shown here is derived from an EMBL/GenBank/DDBJ whole genome shotgun (WGS) entry which is preliminary data.</text>
</comment>
<evidence type="ECO:0000313" key="13">
    <source>
        <dbReference type="Proteomes" id="UP000482155"/>
    </source>
</evidence>
<evidence type="ECO:0000256" key="6">
    <source>
        <dbReference type="ARBA" id="ARBA00023136"/>
    </source>
</evidence>
<feature type="domain" description="Methyl-accepting transducer" evidence="10">
    <location>
        <begin position="264"/>
        <end position="479"/>
    </location>
</feature>
<dbReference type="SMART" id="SM01049">
    <property type="entry name" value="Cache_2"/>
    <property type="match status" value="1"/>
</dbReference>
<dbReference type="GO" id="GO:0005886">
    <property type="term" value="C:plasma membrane"/>
    <property type="evidence" value="ECO:0007669"/>
    <property type="project" value="UniProtKB-SubCell"/>
</dbReference>
<dbReference type="AlphaFoldDB" id="A0A6B3SN49"/>
<keyword evidence="4 9" id="KW-0812">Transmembrane</keyword>
<dbReference type="SMART" id="SM00283">
    <property type="entry name" value="MA"/>
    <property type="match status" value="1"/>
</dbReference>
<evidence type="ECO:0000256" key="1">
    <source>
        <dbReference type="ARBA" id="ARBA00004651"/>
    </source>
</evidence>
<comment type="subcellular location">
    <subcellularLocation>
        <location evidence="1">Cell membrane</location>
        <topology evidence="1">Multi-pass membrane protein</topology>
    </subcellularLocation>
</comment>
<accession>A0A6B3SN49</accession>
<dbReference type="SMART" id="SM00304">
    <property type="entry name" value="HAMP"/>
    <property type="match status" value="1"/>
</dbReference>
<evidence type="ECO:0000256" key="4">
    <source>
        <dbReference type="ARBA" id="ARBA00022692"/>
    </source>
</evidence>
<evidence type="ECO:0000256" key="9">
    <source>
        <dbReference type="SAM" id="Phobius"/>
    </source>
</evidence>
<dbReference type="Pfam" id="PF17200">
    <property type="entry name" value="sCache_2"/>
    <property type="match status" value="1"/>
</dbReference>
<dbReference type="Proteomes" id="UP000482155">
    <property type="component" value="Unassembled WGS sequence"/>
</dbReference>
<sequence length="496" mass="52634">MTIGKKLFLLTLCSLLGLTLLAGFLLVSERDLILKANKDNVRQTVEIAHGIVTQYYNRSAKGEMSEADAKRQALALIKELRYSGNEYFWVNDMHPRMVMHPTKPELDGTDVSQNKDPTGKAIFIEFIKAARGGNGDFVFYMWPKPGSDMPVPKVSFVKAFVPWGWIVGSGVYVESVNATFYERVRTFAVGGLAILAVLAAISLLIVRSITGPIGIAVAAAKRVADGDLTGNIRVDSHDETGQLLQTLNEMTASLGKIVSTANRSAETVNNVALQINAAAQSIAHTASEQAAGAEETSAAVEQMTASIAQNTENARVTDGIATQAAVEAAEGGEAVRATVSAMQKIAKKIVIIDDIAYQTNLLALNAAIEAARAGEHGKGFAVVAAEVRKLAERSQVAAQEIGEVAEGSVELAERAGTLLEKMVPNIRKTSDLVQEIASASQEQATGVGQISAAVNEQSMTTQQNAASSEELAAGSNQLAIEATALKTSMAFFKIRA</sequence>
<dbReference type="GO" id="GO:0007165">
    <property type="term" value="P:signal transduction"/>
    <property type="evidence" value="ECO:0007669"/>
    <property type="project" value="UniProtKB-KW"/>
</dbReference>
<dbReference type="Gene3D" id="3.30.450.20">
    <property type="entry name" value="PAS domain"/>
    <property type="match status" value="1"/>
</dbReference>
<evidence type="ECO:0000259" key="11">
    <source>
        <dbReference type="PROSITE" id="PS50885"/>
    </source>
</evidence>
<keyword evidence="5 9" id="KW-1133">Transmembrane helix</keyword>
<dbReference type="SUPFAM" id="SSF58104">
    <property type="entry name" value="Methyl-accepting chemotaxis protein (MCP) signaling domain"/>
    <property type="match status" value="1"/>
</dbReference>
<dbReference type="PANTHER" id="PTHR43531">
    <property type="entry name" value="PROTEIN ICFG"/>
    <property type="match status" value="1"/>
</dbReference>
<proteinExistence type="inferred from homology"/>
<dbReference type="InterPro" id="IPR003660">
    <property type="entry name" value="HAMP_dom"/>
</dbReference>
<organism evidence="12 13">
    <name type="scientific">Noviherbaspirillum galbum</name>
    <dbReference type="NCBI Taxonomy" id="2709383"/>
    <lineage>
        <taxon>Bacteria</taxon>
        <taxon>Pseudomonadati</taxon>
        <taxon>Pseudomonadota</taxon>
        <taxon>Betaproteobacteria</taxon>
        <taxon>Burkholderiales</taxon>
        <taxon>Oxalobacteraceae</taxon>
        <taxon>Noviherbaspirillum</taxon>
    </lineage>
</organism>
<dbReference type="PANTHER" id="PTHR43531:SF11">
    <property type="entry name" value="METHYL-ACCEPTING CHEMOTAXIS PROTEIN 3"/>
    <property type="match status" value="1"/>
</dbReference>
<evidence type="ECO:0000256" key="8">
    <source>
        <dbReference type="PROSITE-ProRule" id="PRU00284"/>
    </source>
</evidence>
<keyword evidence="13" id="KW-1185">Reference proteome</keyword>
<evidence type="ECO:0000256" key="7">
    <source>
        <dbReference type="ARBA" id="ARBA00029447"/>
    </source>
</evidence>
<dbReference type="PROSITE" id="PS50885">
    <property type="entry name" value="HAMP"/>
    <property type="match status" value="1"/>
</dbReference>
<keyword evidence="3" id="KW-0145">Chemotaxis</keyword>
<dbReference type="Gene3D" id="1.10.287.950">
    <property type="entry name" value="Methyl-accepting chemotaxis protein"/>
    <property type="match status" value="1"/>
</dbReference>
<feature type="domain" description="HAMP" evidence="11">
    <location>
        <begin position="207"/>
        <end position="259"/>
    </location>
</feature>
<dbReference type="FunFam" id="1.10.287.950:FF:000001">
    <property type="entry name" value="Methyl-accepting chemotaxis sensory transducer"/>
    <property type="match status" value="1"/>
</dbReference>
<evidence type="ECO:0000313" key="12">
    <source>
        <dbReference type="EMBL" id="NEX62320.1"/>
    </source>
</evidence>
<dbReference type="InterPro" id="IPR004089">
    <property type="entry name" value="MCPsignal_dom"/>
</dbReference>
<dbReference type="RefSeq" id="WP_163964431.1">
    <property type="nucleotide sequence ID" value="NZ_JAAIVB010000048.1"/>
</dbReference>
<evidence type="ECO:0000256" key="2">
    <source>
        <dbReference type="ARBA" id="ARBA00022475"/>
    </source>
</evidence>
<feature type="transmembrane region" description="Helical" evidence="9">
    <location>
        <begin position="187"/>
        <end position="206"/>
    </location>
</feature>
<dbReference type="CDD" id="cd06225">
    <property type="entry name" value="HAMP"/>
    <property type="match status" value="1"/>
</dbReference>
<evidence type="ECO:0000259" key="10">
    <source>
        <dbReference type="PROSITE" id="PS50111"/>
    </source>
</evidence>
<dbReference type="InterPro" id="IPR051310">
    <property type="entry name" value="MCP_chemotaxis"/>
</dbReference>
<protein>
    <submittedName>
        <fullName evidence="12">HAMP domain-containing protein</fullName>
    </submittedName>
</protein>
<dbReference type="CDD" id="cd11386">
    <property type="entry name" value="MCP_signal"/>
    <property type="match status" value="1"/>
</dbReference>
<reference evidence="12 13" key="1">
    <citation type="submission" date="2020-02" db="EMBL/GenBank/DDBJ databases">
        <authorList>
            <person name="Kim M.K."/>
        </authorList>
    </citation>
    <scope>NUCLEOTIDE SEQUENCE [LARGE SCALE GENOMIC DNA]</scope>
    <source>
        <strain evidence="12 13">17J57-3</strain>
    </source>
</reference>
<name>A0A6B3SN49_9BURK</name>
<gene>
    <name evidence="12" type="ORF">G3574_14620</name>
</gene>
<dbReference type="PROSITE" id="PS50111">
    <property type="entry name" value="CHEMOTAXIS_TRANSDUC_2"/>
    <property type="match status" value="1"/>
</dbReference>
<dbReference type="Pfam" id="PF00672">
    <property type="entry name" value="HAMP"/>
    <property type="match status" value="1"/>
</dbReference>
<comment type="similarity">
    <text evidence="7">Belongs to the methyl-accepting chemotaxis (MCP) protein family.</text>
</comment>
<dbReference type="EMBL" id="JAAIVB010000048">
    <property type="protein sequence ID" value="NEX62320.1"/>
    <property type="molecule type" value="Genomic_DNA"/>
</dbReference>
<dbReference type="InterPro" id="IPR033480">
    <property type="entry name" value="sCache_2"/>
</dbReference>
<keyword evidence="2" id="KW-1003">Cell membrane</keyword>
<dbReference type="GO" id="GO:0006935">
    <property type="term" value="P:chemotaxis"/>
    <property type="evidence" value="ECO:0007669"/>
    <property type="project" value="UniProtKB-KW"/>
</dbReference>
<evidence type="ECO:0000256" key="3">
    <source>
        <dbReference type="ARBA" id="ARBA00022500"/>
    </source>
</evidence>
<dbReference type="Pfam" id="PF00015">
    <property type="entry name" value="MCPsignal"/>
    <property type="match status" value="1"/>
</dbReference>
<dbReference type="GO" id="GO:0004888">
    <property type="term" value="F:transmembrane signaling receptor activity"/>
    <property type="evidence" value="ECO:0007669"/>
    <property type="project" value="TreeGrafter"/>
</dbReference>
<evidence type="ECO:0000256" key="5">
    <source>
        <dbReference type="ARBA" id="ARBA00022989"/>
    </source>
</evidence>